<evidence type="ECO:0000256" key="1">
    <source>
        <dbReference type="SAM" id="Phobius"/>
    </source>
</evidence>
<dbReference type="InParanoid" id="H2XXT2"/>
<accession>H2XXT2</accession>
<sequence>RCPIVPLPTIFIYRSTSIAYNLYIYIKLLPNNNIYTLYILLYEKVFVCIFIRYKFFFKWRKEICRLQVSYLYNLILNLNANSLYKTEHTNSTDPQNYIILKLFYIKLLFTE</sequence>
<protein>
    <submittedName>
        <fullName evidence="2">Uncharacterized protein</fullName>
    </submittedName>
</protein>
<reference evidence="2" key="2">
    <citation type="submission" date="2025-08" db="UniProtKB">
        <authorList>
            <consortium name="Ensembl"/>
        </authorList>
    </citation>
    <scope>IDENTIFICATION</scope>
</reference>
<evidence type="ECO:0000313" key="3">
    <source>
        <dbReference type="Proteomes" id="UP000008144"/>
    </source>
</evidence>
<keyword evidence="1" id="KW-1133">Transmembrane helix</keyword>
<name>H2XXT2_CIOIN</name>
<dbReference type="Proteomes" id="UP000008144">
    <property type="component" value="Unassembled WGS sequence"/>
</dbReference>
<reference evidence="3" key="1">
    <citation type="journal article" date="2002" name="Science">
        <title>The draft genome of Ciona intestinalis: insights into chordate and vertebrate origins.</title>
        <authorList>
            <person name="Dehal P."/>
            <person name="Satou Y."/>
            <person name="Campbell R.K."/>
            <person name="Chapman J."/>
            <person name="Degnan B."/>
            <person name="De Tomaso A."/>
            <person name="Davidson B."/>
            <person name="Di Gregorio A."/>
            <person name="Gelpke M."/>
            <person name="Goodstein D.M."/>
            <person name="Harafuji N."/>
            <person name="Hastings K.E."/>
            <person name="Ho I."/>
            <person name="Hotta K."/>
            <person name="Huang W."/>
            <person name="Kawashima T."/>
            <person name="Lemaire P."/>
            <person name="Martinez D."/>
            <person name="Meinertzhagen I.A."/>
            <person name="Necula S."/>
            <person name="Nonaka M."/>
            <person name="Putnam N."/>
            <person name="Rash S."/>
            <person name="Saiga H."/>
            <person name="Satake M."/>
            <person name="Terry A."/>
            <person name="Yamada L."/>
            <person name="Wang H.G."/>
            <person name="Awazu S."/>
            <person name="Azumi K."/>
            <person name="Boore J."/>
            <person name="Branno M."/>
            <person name="Chin-Bow S."/>
            <person name="DeSantis R."/>
            <person name="Doyle S."/>
            <person name="Francino P."/>
            <person name="Keys D.N."/>
            <person name="Haga S."/>
            <person name="Hayashi H."/>
            <person name="Hino K."/>
            <person name="Imai K.S."/>
            <person name="Inaba K."/>
            <person name="Kano S."/>
            <person name="Kobayashi K."/>
            <person name="Kobayashi M."/>
            <person name="Lee B.I."/>
            <person name="Makabe K.W."/>
            <person name="Manohar C."/>
            <person name="Matassi G."/>
            <person name="Medina M."/>
            <person name="Mochizuki Y."/>
            <person name="Mount S."/>
            <person name="Morishita T."/>
            <person name="Miura S."/>
            <person name="Nakayama A."/>
            <person name="Nishizaka S."/>
            <person name="Nomoto H."/>
            <person name="Ohta F."/>
            <person name="Oishi K."/>
            <person name="Rigoutsos I."/>
            <person name="Sano M."/>
            <person name="Sasaki A."/>
            <person name="Sasakura Y."/>
            <person name="Shoguchi E."/>
            <person name="Shin-i T."/>
            <person name="Spagnuolo A."/>
            <person name="Stainier D."/>
            <person name="Suzuki M.M."/>
            <person name="Tassy O."/>
            <person name="Takatori N."/>
            <person name="Tokuoka M."/>
            <person name="Yagi K."/>
            <person name="Yoshizaki F."/>
            <person name="Wada S."/>
            <person name="Zhang C."/>
            <person name="Hyatt P.D."/>
            <person name="Larimer F."/>
            <person name="Detter C."/>
            <person name="Doggett N."/>
            <person name="Glavina T."/>
            <person name="Hawkins T."/>
            <person name="Richardson P."/>
            <person name="Lucas S."/>
            <person name="Kohara Y."/>
            <person name="Levine M."/>
            <person name="Satoh N."/>
            <person name="Rokhsar D.S."/>
        </authorList>
    </citation>
    <scope>NUCLEOTIDE SEQUENCE [LARGE SCALE GENOMIC DNA]</scope>
</reference>
<dbReference type="HOGENOM" id="CLU_2164029_0_0_1"/>
<dbReference type="AlphaFoldDB" id="H2XXT2"/>
<keyword evidence="1" id="KW-0812">Transmembrane</keyword>
<proteinExistence type="predicted"/>
<feature type="transmembrane region" description="Helical" evidence="1">
    <location>
        <begin position="35"/>
        <end position="53"/>
    </location>
</feature>
<evidence type="ECO:0000313" key="2">
    <source>
        <dbReference type="Ensembl" id="ENSCINP00000034466.1"/>
    </source>
</evidence>
<organism evidence="2 3">
    <name type="scientific">Ciona intestinalis</name>
    <name type="common">Transparent sea squirt</name>
    <name type="synonym">Ascidia intestinalis</name>
    <dbReference type="NCBI Taxonomy" id="7719"/>
    <lineage>
        <taxon>Eukaryota</taxon>
        <taxon>Metazoa</taxon>
        <taxon>Chordata</taxon>
        <taxon>Tunicata</taxon>
        <taxon>Ascidiacea</taxon>
        <taxon>Phlebobranchia</taxon>
        <taxon>Cionidae</taxon>
        <taxon>Ciona</taxon>
    </lineage>
</organism>
<dbReference type="Ensembl" id="ENSCINT00000034077.1">
    <property type="protein sequence ID" value="ENSCINP00000034466.1"/>
    <property type="gene ID" value="ENSCING00000018608.1"/>
</dbReference>
<keyword evidence="1" id="KW-0472">Membrane</keyword>
<keyword evidence="3" id="KW-1185">Reference proteome</keyword>
<reference evidence="2" key="3">
    <citation type="submission" date="2025-09" db="UniProtKB">
        <authorList>
            <consortium name="Ensembl"/>
        </authorList>
    </citation>
    <scope>IDENTIFICATION</scope>
</reference>